<keyword evidence="5 10" id="KW-0418">Kinase</keyword>
<proteinExistence type="predicted"/>
<evidence type="ECO:0000313" key="10">
    <source>
        <dbReference type="EMBL" id="HGT39390.1"/>
    </source>
</evidence>
<dbReference type="PROSITE" id="PS00108">
    <property type="entry name" value="PROTEIN_KINASE_ST"/>
    <property type="match status" value="1"/>
</dbReference>
<feature type="domain" description="Protein kinase" evidence="9">
    <location>
        <begin position="12"/>
        <end position="272"/>
    </location>
</feature>
<keyword evidence="3" id="KW-0808">Transferase</keyword>
<protein>
    <recommendedName>
        <fullName evidence="1">non-specific serine/threonine protein kinase</fullName>
        <ecNumber evidence="1">2.7.11.1</ecNumber>
    </recommendedName>
</protein>
<evidence type="ECO:0000256" key="6">
    <source>
        <dbReference type="ARBA" id="ARBA00022840"/>
    </source>
</evidence>
<dbReference type="InterPro" id="IPR008271">
    <property type="entry name" value="Ser/Thr_kinase_AS"/>
</dbReference>
<accession>A0A7C4QVG7</accession>
<feature type="binding site" evidence="7">
    <location>
        <position position="41"/>
    </location>
    <ligand>
        <name>ATP</name>
        <dbReference type="ChEBI" id="CHEBI:30616"/>
    </ligand>
</feature>
<evidence type="ECO:0000259" key="9">
    <source>
        <dbReference type="PROSITE" id="PS50011"/>
    </source>
</evidence>
<dbReference type="InterPro" id="IPR011009">
    <property type="entry name" value="Kinase-like_dom_sf"/>
</dbReference>
<feature type="compositionally biased region" description="Basic and acidic residues" evidence="8">
    <location>
        <begin position="553"/>
        <end position="562"/>
    </location>
</feature>
<comment type="caution">
    <text evidence="10">The sequence shown here is derived from an EMBL/GenBank/DDBJ whole genome shotgun (WGS) entry which is preliminary data.</text>
</comment>
<dbReference type="GO" id="GO:0005524">
    <property type="term" value="F:ATP binding"/>
    <property type="evidence" value="ECO:0007669"/>
    <property type="project" value="UniProtKB-UniRule"/>
</dbReference>
<keyword evidence="4 7" id="KW-0547">Nucleotide-binding</keyword>
<dbReference type="PANTHER" id="PTHR43289">
    <property type="entry name" value="MITOGEN-ACTIVATED PROTEIN KINASE KINASE KINASE 20-RELATED"/>
    <property type="match status" value="1"/>
</dbReference>
<evidence type="ECO:0000256" key="1">
    <source>
        <dbReference type="ARBA" id="ARBA00012513"/>
    </source>
</evidence>
<evidence type="ECO:0000256" key="7">
    <source>
        <dbReference type="PROSITE-ProRule" id="PRU10141"/>
    </source>
</evidence>
<evidence type="ECO:0000256" key="2">
    <source>
        <dbReference type="ARBA" id="ARBA00022527"/>
    </source>
</evidence>
<sequence>MPGMEWERIGPYRVEAQIGAGGMGAVYRARHVETGELAAVKVLPPALARQDGFVQRFSREVEALRQLTNPHIVRFLGSGADHETYFLAMEYVVGENLAQRLGRERRLPWREAVDIGIQLCAALKAAHDAGVIHRDLKPSNILLTAEGQVKLTDFGVAQLFAADRLTISGGVVGTAEYMSPEQAQGRRATNRSDLYSLGAVLYVLLTGRPPFTGATAVDVLQKHCFAQFDQPSRYVPEIPPWLDDVVADLLNKDPAKRPPDALAASRRLREVLQRADRRVLEELTAVDREGVPNDNPTSPAPGAATLLRNFVKDEIRRGEPTSWWQGWLNHTAVLVAMLVGLAALVWWMQSRQLSPEQHLARVRAVLAEPPSSDWLEARDKHLRPLLETDPERFRAVVEPLLEEIALYELEQRLTLPRRRQRKSPPLSEPERLLADVRRLWDEGRLGEAQQRLTAVQQLLNVDPQADALRKLATRWQTTLTESGTDQPSAVDYVRQMLQRADALAMQQPAEAQGIWEAIVDLYRSDPRLAAEVAEAQRRLQERLDETQQPMKEAQGRSEEATP</sequence>
<evidence type="ECO:0000256" key="8">
    <source>
        <dbReference type="SAM" id="MobiDB-lite"/>
    </source>
</evidence>
<evidence type="ECO:0000256" key="4">
    <source>
        <dbReference type="ARBA" id="ARBA00022741"/>
    </source>
</evidence>
<organism evidence="10">
    <name type="scientific">Schlesneria paludicola</name>
    <dbReference type="NCBI Taxonomy" id="360056"/>
    <lineage>
        <taxon>Bacteria</taxon>
        <taxon>Pseudomonadati</taxon>
        <taxon>Planctomycetota</taxon>
        <taxon>Planctomycetia</taxon>
        <taxon>Planctomycetales</taxon>
        <taxon>Planctomycetaceae</taxon>
        <taxon>Schlesneria</taxon>
    </lineage>
</organism>
<dbReference type="PROSITE" id="PS50011">
    <property type="entry name" value="PROTEIN_KINASE_DOM"/>
    <property type="match status" value="1"/>
</dbReference>
<dbReference type="EC" id="2.7.11.1" evidence="1"/>
<dbReference type="SUPFAM" id="SSF56112">
    <property type="entry name" value="Protein kinase-like (PK-like)"/>
    <property type="match status" value="1"/>
</dbReference>
<name>A0A7C4QVG7_9PLAN</name>
<evidence type="ECO:0000256" key="3">
    <source>
        <dbReference type="ARBA" id="ARBA00022679"/>
    </source>
</evidence>
<gene>
    <name evidence="10" type="ORF">ENS64_09045</name>
</gene>
<dbReference type="GO" id="GO:0004674">
    <property type="term" value="F:protein serine/threonine kinase activity"/>
    <property type="evidence" value="ECO:0007669"/>
    <property type="project" value="UniProtKB-KW"/>
</dbReference>
<dbReference type="Gene3D" id="1.10.510.10">
    <property type="entry name" value="Transferase(Phosphotransferase) domain 1"/>
    <property type="match status" value="1"/>
</dbReference>
<evidence type="ECO:0000256" key="5">
    <source>
        <dbReference type="ARBA" id="ARBA00022777"/>
    </source>
</evidence>
<keyword evidence="2 10" id="KW-0723">Serine/threonine-protein kinase</keyword>
<dbReference type="EMBL" id="DSVQ01000012">
    <property type="protein sequence ID" value="HGT39390.1"/>
    <property type="molecule type" value="Genomic_DNA"/>
</dbReference>
<dbReference type="CDD" id="cd14014">
    <property type="entry name" value="STKc_PknB_like"/>
    <property type="match status" value="1"/>
</dbReference>
<dbReference type="AlphaFoldDB" id="A0A7C4QVG7"/>
<dbReference type="PANTHER" id="PTHR43289:SF6">
    <property type="entry name" value="SERINE_THREONINE-PROTEIN KINASE NEKL-3"/>
    <property type="match status" value="1"/>
</dbReference>
<reference evidence="10" key="1">
    <citation type="journal article" date="2020" name="mSystems">
        <title>Genome- and Community-Level Interaction Insights into Carbon Utilization and Element Cycling Functions of Hydrothermarchaeota in Hydrothermal Sediment.</title>
        <authorList>
            <person name="Zhou Z."/>
            <person name="Liu Y."/>
            <person name="Xu W."/>
            <person name="Pan J."/>
            <person name="Luo Z.H."/>
            <person name="Li M."/>
        </authorList>
    </citation>
    <scope>NUCLEOTIDE SEQUENCE [LARGE SCALE GENOMIC DNA]</scope>
    <source>
        <strain evidence="10">SpSt-508</strain>
    </source>
</reference>
<dbReference type="InterPro" id="IPR000719">
    <property type="entry name" value="Prot_kinase_dom"/>
</dbReference>
<dbReference type="FunFam" id="1.10.510.10:FF:000021">
    <property type="entry name" value="Serine/threonine protein kinase"/>
    <property type="match status" value="1"/>
</dbReference>
<keyword evidence="6 7" id="KW-0067">ATP-binding</keyword>
<dbReference type="Pfam" id="PF00069">
    <property type="entry name" value="Pkinase"/>
    <property type="match status" value="1"/>
</dbReference>
<feature type="region of interest" description="Disordered" evidence="8">
    <location>
        <begin position="539"/>
        <end position="562"/>
    </location>
</feature>
<dbReference type="InterPro" id="IPR017441">
    <property type="entry name" value="Protein_kinase_ATP_BS"/>
</dbReference>
<dbReference type="Gene3D" id="3.30.200.20">
    <property type="entry name" value="Phosphorylase Kinase, domain 1"/>
    <property type="match status" value="1"/>
</dbReference>
<dbReference type="SMART" id="SM00220">
    <property type="entry name" value="S_TKc"/>
    <property type="match status" value="1"/>
</dbReference>
<dbReference type="PROSITE" id="PS00107">
    <property type="entry name" value="PROTEIN_KINASE_ATP"/>
    <property type="match status" value="1"/>
</dbReference>